<dbReference type="RefSeq" id="WP_278430132.1">
    <property type="nucleotide sequence ID" value="NZ_DPSM01000001.1"/>
</dbReference>
<accession>A0A9C7V5L8</accession>
<gene>
    <name evidence="1" type="ORF">DHV72_00525</name>
</gene>
<dbReference type="AlphaFoldDB" id="A0A9C7V5L8"/>
<organism evidence="1 2">
    <name type="scientific">Serratia grimesii</name>
    <dbReference type="NCBI Taxonomy" id="82995"/>
    <lineage>
        <taxon>Bacteria</taxon>
        <taxon>Pseudomonadati</taxon>
        <taxon>Pseudomonadota</taxon>
        <taxon>Gammaproteobacteria</taxon>
        <taxon>Enterobacterales</taxon>
        <taxon>Yersiniaceae</taxon>
        <taxon>Serratia</taxon>
    </lineage>
</organism>
<evidence type="ECO:0000313" key="2">
    <source>
        <dbReference type="Proteomes" id="UP000262210"/>
    </source>
</evidence>
<proteinExistence type="predicted"/>
<dbReference type="Proteomes" id="UP000262210">
    <property type="component" value="Unassembled WGS sequence"/>
</dbReference>
<comment type="caution">
    <text evidence="1">The sequence shown here is derived from an EMBL/GenBank/DDBJ whole genome shotgun (WGS) entry which is preliminary data.</text>
</comment>
<name>A0A9C7V5L8_9GAMM</name>
<evidence type="ECO:0000313" key="1">
    <source>
        <dbReference type="EMBL" id="HCJ98502.1"/>
    </source>
</evidence>
<sequence length="207" mass="23202">MPKQIGFRKIGQVSLGNASNLSGWEWQTLNNRGLYIYHSVRDINSKLLDERAEGILSKWDIISTSLVNKHRFHGVGNVGLILKVPAQNIISTSPKSLHFPNRIGLGSAEAEDVWALSDRIASGVNLAGTCLASSFRFLLNPETIMAKTQDYNEVLVVGRPGIKLYQDYPHTEKIEVWHICRTGEEYDVDIYQRLRLCNPGVRTVVLA</sequence>
<reference evidence="1 2" key="1">
    <citation type="journal article" date="2018" name="Nat. Biotechnol.">
        <title>A standardized bacterial taxonomy based on genome phylogeny substantially revises the tree of life.</title>
        <authorList>
            <person name="Parks D.H."/>
            <person name="Chuvochina M."/>
            <person name="Waite D.W."/>
            <person name="Rinke C."/>
            <person name="Skarshewski A."/>
            <person name="Chaumeil P.A."/>
            <person name="Hugenholtz P."/>
        </authorList>
    </citation>
    <scope>NUCLEOTIDE SEQUENCE [LARGE SCALE GENOMIC DNA]</scope>
    <source>
        <strain evidence="1">UBA11264</strain>
    </source>
</reference>
<dbReference type="EMBL" id="DPSM01000001">
    <property type="protein sequence ID" value="HCJ98502.1"/>
    <property type="molecule type" value="Genomic_DNA"/>
</dbReference>
<protein>
    <submittedName>
        <fullName evidence="1">Uncharacterized protein</fullName>
    </submittedName>
</protein>